<dbReference type="PROSITE" id="PS51257">
    <property type="entry name" value="PROKAR_LIPOPROTEIN"/>
    <property type="match status" value="1"/>
</dbReference>
<dbReference type="EMBL" id="BSDY01000006">
    <property type="protein sequence ID" value="GLI56052.1"/>
    <property type="molecule type" value="Genomic_DNA"/>
</dbReference>
<feature type="chain" id="PRO_5040848623" description="Lipoprotein" evidence="1">
    <location>
        <begin position="22"/>
        <end position="136"/>
    </location>
</feature>
<dbReference type="Proteomes" id="UP001144471">
    <property type="component" value="Unassembled WGS sequence"/>
</dbReference>
<dbReference type="AlphaFoldDB" id="A0A9W6GM21"/>
<feature type="signal peptide" evidence="1">
    <location>
        <begin position="1"/>
        <end position="21"/>
    </location>
</feature>
<evidence type="ECO:0000256" key="1">
    <source>
        <dbReference type="SAM" id="SignalP"/>
    </source>
</evidence>
<protein>
    <recommendedName>
        <fullName evidence="4">Lipoprotein</fullName>
    </recommendedName>
</protein>
<keyword evidence="3" id="KW-1185">Reference proteome</keyword>
<evidence type="ECO:0000313" key="3">
    <source>
        <dbReference type="Proteomes" id="UP001144471"/>
    </source>
</evidence>
<reference evidence="2" key="1">
    <citation type="submission" date="2022-12" db="EMBL/GenBank/DDBJ databases">
        <title>Reference genome sequencing for broad-spectrum identification of bacterial and archaeal isolates by mass spectrometry.</title>
        <authorList>
            <person name="Sekiguchi Y."/>
            <person name="Tourlousse D.M."/>
        </authorList>
    </citation>
    <scope>NUCLEOTIDE SEQUENCE</scope>
    <source>
        <strain evidence="2">10succ1</strain>
    </source>
</reference>
<keyword evidence="1" id="KW-0732">Signal</keyword>
<dbReference type="RefSeq" id="WP_281834931.1">
    <property type="nucleotide sequence ID" value="NZ_BSDY01000006.1"/>
</dbReference>
<comment type="caution">
    <text evidence="2">The sequence shown here is derived from an EMBL/GenBank/DDBJ whole genome shotgun (WGS) entry which is preliminary data.</text>
</comment>
<evidence type="ECO:0000313" key="2">
    <source>
        <dbReference type="EMBL" id="GLI56052.1"/>
    </source>
</evidence>
<gene>
    <name evidence="2" type="ORF">PM10SUCC1_15660</name>
</gene>
<evidence type="ECO:0008006" key="4">
    <source>
        <dbReference type="Google" id="ProtNLM"/>
    </source>
</evidence>
<name>A0A9W6GM21_9FUSO</name>
<sequence length="136" mass="15380">MIKRIIFITGILFALLGCSGAAPREDSRISREYVEGYHRVVFNALKGVNNIRLEGVSIASGEVYYIQKGQYNLTYVYQPTFSFKMEASYKREDRNGGDSDTTSMTRVREVVEIVEDRVIEIEGKRVEIDIKGEAGS</sequence>
<proteinExistence type="predicted"/>
<accession>A0A9W6GM21</accession>
<organism evidence="2 3">
    <name type="scientific">Propionigenium maris DSM 9537</name>
    <dbReference type="NCBI Taxonomy" id="1123000"/>
    <lineage>
        <taxon>Bacteria</taxon>
        <taxon>Fusobacteriati</taxon>
        <taxon>Fusobacteriota</taxon>
        <taxon>Fusobacteriia</taxon>
        <taxon>Fusobacteriales</taxon>
        <taxon>Fusobacteriaceae</taxon>
        <taxon>Propionigenium</taxon>
    </lineage>
</organism>